<feature type="transmembrane region" description="Helical" evidence="6">
    <location>
        <begin position="387"/>
        <end position="407"/>
    </location>
</feature>
<feature type="transmembrane region" description="Helical" evidence="6">
    <location>
        <begin position="113"/>
        <end position="134"/>
    </location>
</feature>
<dbReference type="PANTHER" id="PTHR23538">
    <property type="entry name" value="44.5 KD BACTERIOCHLOROPHYLL SYNTHASE SUBUNIT"/>
    <property type="match status" value="1"/>
</dbReference>
<dbReference type="Gene3D" id="1.20.1250.20">
    <property type="entry name" value="MFS general substrate transporter like domains"/>
    <property type="match status" value="2"/>
</dbReference>
<name>A0A7W6REX2_9PROT</name>
<organism evidence="7 8">
    <name type="scientific">Roseospira visakhapatnamensis</name>
    <dbReference type="NCBI Taxonomy" id="390880"/>
    <lineage>
        <taxon>Bacteria</taxon>
        <taxon>Pseudomonadati</taxon>
        <taxon>Pseudomonadota</taxon>
        <taxon>Alphaproteobacteria</taxon>
        <taxon>Rhodospirillales</taxon>
        <taxon>Rhodospirillaceae</taxon>
        <taxon>Roseospira</taxon>
    </lineage>
</organism>
<feature type="transmembrane region" description="Helical" evidence="6">
    <location>
        <begin position="79"/>
        <end position="101"/>
    </location>
</feature>
<accession>A0A7W6REX2</accession>
<dbReference type="EMBL" id="JACIGK010000023">
    <property type="protein sequence ID" value="MBB4267203.1"/>
    <property type="molecule type" value="Genomic_DNA"/>
</dbReference>
<feature type="transmembrane region" description="Helical" evidence="6">
    <location>
        <begin position="419"/>
        <end position="440"/>
    </location>
</feature>
<evidence type="ECO:0000256" key="6">
    <source>
        <dbReference type="SAM" id="Phobius"/>
    </source>
</evidence>
<dbReference type="GO" id="GO:0016020">
    <property type="term" value="C:membrane"/>
    <property type="evidence" value="ECO:0007669"/>
    <property type="project" value="UniProtKB-SubCell"/>
</dbReference>
<keyword evidence="3 6" id="KW-0812">Transmembrane</keyword>
<proteinExistence type="inferred from homology"/>
<evidence type="ECO:0000256" key="5">
    <source>
        <dbReference type="ARBA" id="ARBA00023136"/>
    </source>
</evidence>
<dbReference type="PIRSF" id="PIRSF016565">
    <property type="entry name" value="PucC"/>
    <property type="match status" value="1"/>
</dbReference>
<dbReference type="InterPro" id="IPR026036">
    <property type="entry name" value="PucC"/>
</dbReference>
<feature type="transmembrane region" description="Helical" evidence="6">
    <location>
        <begin position="317"/>
        <end position="339"/>
    </location>
</feature>
<keyword evidence="8" id="KW-1185">Reference proteome</keyword>
<comment type="caution">
    <text evidence="7">The sequence shown here is derived from an EMBL/GenBank/DDBJ whole genome shotgun (WGS) entry which is preliminary data.</text>
</comment>
<evidence type="ECO:0000313" key="8">
    <source>
        <dbReference type="Proteomes" id="UP000554286"/>
    </source>
</evidence>
<dbReference type="InterPro" id="IPR036259">
    <property type="entry name" value="MFS_trans_sf"/>
</dbReference>
<feature type="transmembrane region" description="Helical" evidence="6">
    <location>
        <begin position="351"/>
        <end position="375"/>
    </location>
</feature>
<comment type="similarity">
    <text evidence="2">Belongs to the PucC family.</text>
</comment>
<feature type="transmembrane region" description="Helical" evidence="6">
    <location>
        <begin position="146"/>
        <end position="171"/>
    </location>
</feature>
<comment type="subcellular location">
    <subcellularLocation>
        <location evidence="1">Membrane</location>
        <topology evidence="1">Multi-pass membrane protein</topology>
    </subcellularLocation>
</comment>
<evidence type="ECO:0000256" key="2">
    <source>
        <dbReference type="ARBA" id="ARBA00008412"/>
    </source>
</evidence>
<gene>
    <name evidence="7" type="ORF">GGD89_002844</name>
</gene>
<keyword evidence="5 6" id="KW-0472">Membrane</keyword>
<protein>
    <submittedName>
        <fullName evidence="7">BCD family chlorophyll transporter-like MFS transporter</fullName>
    </submittedName>
</protein>
<dbReference type="PANTHER" id="PTHR23538:SF1">
    <property type="entry name" value="44.5 KD BACTERIOCHLOROPHYLL SYNTHASE SUBUNIT"/>
    <property type="match status" value="1"/>
</dbReference>
<dbReference type="Proteomes" id="UP000554286">
    <property type="component" value="Unassembled WGS sequence"/>
</dbReference>
<dbReference type="CDD" id="cd06176">
    <property type="entry name" value="MFS_BCD_PucC-like"/>
    <property type="match status" value="1"/>
</dbReference>
<reference evidence="7 8" key="1">
    <citation type="submission" date="2020-08" db="EMBL/GenBank/DDBJ databases">
        <title>Genome sequencing of Purple Non-Sulfur Bacteria from various extreme environments.</title>
        <authorList>
            <person name="Mayer M."/>
        </authorList>
    </citation>
    <scope>NUCLEOTIDE SEQUENCE [LARGE SCALE GENOMIC DNA]</scope>
    <source>
        <strain evidence="7 8">JA131</strain>
    </source>
</reference>
<evidence type="ECO:0000313" key="7">
    <source>
        <dbReference type="EMBL" id="MBB4267203.1"/>
    </source>
</evidence>
<evidence type="ECO:0000256" key="1">
    <source>
        <dbReference type="ARBA" id="ARBA00004141"/>
    </source>
</evidence>
<feature type="transmembrane region" description="Helical" evidence="6">
    <location>
        <begin position="37"/>
        <end position="59"/>
    </location>
</feature>
<dbReference type="SUPFAM" id="SSF103473">
    <property type="entry name" value="MFS general substrate transporter"/>
    <property type="match status" value="1"/>
</dbReference>
<dbReference type="InterPro" id="IPR004896">
    <property type="entry name" value="PucC-rel"/>
</dbReference>
<feature type="transmembrane region" description="Helical" evidence="6">
    <location>
        <begin position="191"/>
        <end position="213"/>
    </location>
</feature>
<evidence type="ECO:0000256" key="4">
    <source>
        <dbReference type="ARBA" id="ARBA00022989"/>
    </source>
</evidence>
<dbReference type="RefSeq" id="WP_184046375.1">
    <property type="nucleotide sequence ID" value="NZ_JACIGK010000023.1"/>
</dbReference>
<dbReference type="Pfam" id="PF03209">
    <property type="entry name" value="PUCC"/>
    <property type="match status" value="1"/>
</dbReference>
<feature type="transmembrane region" description="Helical" evidence="6">
    <location>
        <begin position="287"/>
        <end position="305"/>
    </location>
</feature>
<dbReference type="AlphaFoldDB" id="A0A7W6REX2"/>
<feature type="transmembrane region" description="Helical" evidence="6">
    <location>
        <begin position="249"/>
        <end position="267"/>
    </location>
</feature>
<sequence length="468" mass="47524">MTSTASSLGWIAVARLGLVQASLGAMIVLTTSTFNRVMAVELAMAASVPGALVALREVLQFLRPRWGHGSDVGGRRTPWIIGGMGVLALGVFGAGLSTAWMSTNMTAGLTAAALSYVVIGIGVGAGGTNLLALLAKQVAPARRAPAATIVWLMMFVGFIVSTITAGAVLDVPEAVAGATTAAGDSYSPERLVWVTGGVCLVAFLVSVLAVWGVETSPGPAAATARQATPKPSFLETLRDVWREDNARRFALFVFLSMFAYTMQDLILEPFAGVAFGFTVGESTRLTATQQMGAVAGMVLVGILASRSWLGGGHPSALKLWTIGGCVASALTLGGLAVGSQIPGTWSLTVNVALMGLATGGFTVAAVSSMMGLAGAGTRNREGIRMGVWGLAQAMAFATGGFVGTVAVDASRLVLTDPASAYGAVFAVEGVLFLVAAVLAARVGAPREAEAPAGAPVLSAVAERELHAG</sequence>
<evidence type="ECO:0000256" key="3">
    <source>
        <dbReference type="ARBA" id="ARBA00022692"/>
    </source>
</evidence>
<keyword evidence="4 6" id="KW-1133">Transmembrane helix</keyword>